<feature type="domain" description="DUF4130" evidence="1">
    <location>
        <begin position="80"/>
        <end position="240"/>
    </location>
</feature>
<sequence>MNIYITDGTPESFYTAVFTACTDKDCIVTSARDFQMPMGARLIEVSADKEKCARVRRKLRQCDGRALNDLSLILRRGSPSREMTALGYIRLLIEKGSPVRDMLSHPAVIEAMAAIKKVTGETHNFTGFLRFMEGANGVFYAPFSPDNDILELILPHFLRRLANQAFVIHDVSRKKAALYNTKECVLTDTDERVSIALSEYERGFQELWQEYYRSVNISERPHEKQMKGYMPVRYWKFMPEKQAGKPPRN</sequence>
<dbReference type="Pfam" id="PF13566">
    <property type="entry name" value="DUF4130"/>
    <property type="match status" value="1"/>
</dbReference>
<dbReference type="EMBL" id="DXCQ01000028">
    <property type="protein sequence ID" value="HIY96829.1"/>
    <property type="molecule type" value="Genomic_DNA"/>
</dbReference>
<evidence type="ECO:0000259" key="1">
    <source>
        <dbReference type="Pfam" id="PF13566"/>
    </source>
</evidence>
<accession>A0A9D1ZW16</accession>
<dbReference type="Proteomes" id="UP000886750">
    <property type="component" value="Unassembled WGS sequence"/>
</dbReference>
<dbReference type="InterPro" id="IPR025404">
    <property type="entry name" value="DUF4130"/>
</dbReference>
<gene>
    <name evidence="2" type="ORF">H9729_04000</name>
</gene>
<dbReference type="AlphaFoldDB" id="A0A9D1ZW16"/>
<evidence type="ECO:0000313" key="3">
    <source>
        <dbReference type="Proteomes" id="UP000886750"/>
    </source>
</evidence>
<organism evidence="2 3">
    <name type="scientific">Candidatus Borkfalkia excrementigallinarum</name>
    <dbReference type="NCBI Taxonomy" id="2838506"/>
    <lineage>
        <taxon>Bacteria</taxon>
        <taxon>Bacillati</taxon>
        <taxon>Bacillota</taxon>
        <taxon>Clostridia</taxon>
        <taxon>Christensenellales</taxon>
        <taxon>Christensenellaceae</taxon>
        <taxon>Candidatus Borkfalkia</taxon>
    </lineage>
</organism>
<reference evidence="2" key="2">
    <citation type="submission" date="2021-04" db="EMBL/GenBank/DDBJ databases">
        <authorList>
            <person name="Gilroy R."/>
        </authorList>
    </citation>
    <scope>NUCLEOTIDE SEQUENCE</scope>
    <source>
        <strain evidence="2">1345</strain>
    </source>
</reference>
<comment type="caution">
    <text evidence="2">The sequence shown here is derived from an EMBL/GenBank/DDBJ whole genome shotgun (WGS) entry which is preliminary data.</text>
</comment>
<reference evidence="2" key="1">
    <citation type="journal article" date="2021" name="PeerJ">
        <title>Extensive microbial diversity within the chicken gut microbiome revealed by metagenomics and culture.</title>
        <authorList>
            <person name="Gilroy R."/>
            <person name="Ravi A."/>
            <person name="Getino M."/>
            <person name="Pursley I."/>
            <person name="Horton D.L."/>
            <person name="Alikhan N.F."/>
            <person name="Baker D."/>
            <person name="Gharbi K."/>
            <person name="Hall N."/>
            <person name="Watson M."/>
            <person name="Adriaenssens E.M."/>
            <person name="Foster-Nyarko E."/>
            <person name="Jarju S."/>
            <person name="Secka A."/>
            <person name="Antonio M."/>
            <person name="Oren A."/>
            <person name="Chaudhuri R.R."/>
            <person name="La Ragione R."/>
            <person name="Hildebrand F."/>
            <person name="Pallen M.J."/>
        </authorList>
    </citation>
    <scope>NUCLEOTIDE SEQUENCE</scope>
    <source>
        <strain evidence="2">1345</strain>
    </source>
</reference>
<dbReference type="NCBIfam" id="TIGR03915">
    <property type="entry name" value="SAM_7_link_chp"/>
    <property type="match status" value="1"/>
</dbReference>
<name>A0A9D1ZW16_9FIRM</name>
<dbReference type="InterPro" id="IPR023875">
    <property type="entry name" value="DNA_repair_put"/>
</dbReference>
<evidence type="ECO:0000313" key="2">
    <source>
        <dbReference type="EMBL" id="HIY96829.1"/>
    </source>
</evidence>
<proteinExistence type="predicted"/>
<protein>
    <submittedName>
        <fullName evidence="2">TIGR03915 family putative DNA repair protein</fullName>
    </submittedName>
</protein>